<reference evidence="1" key="1">
    <citation type="submission" date="2022-04" db="EMBL/GenBank/DDBJ databases">
        <title>Genome of the entomopathogenic fungus Entomophthora muscae.</title>
        <authorList>
            <person name="Elya C."/>
            <person name="Lovett B.R."/>
            <person name="Lee E."/>
            <person name="Macias A.M."/>
            <person name="Hajek A.E."/>
            <person name="De Bivort B.L."/>
            <person name="Kasson M.T."/>
            <person name="De Fine Licht H.H."/>
            <person name="Stajich J.E."/>
        </authorList>
    </citation>
    <scope>NUCLEOTIDE SEQUENCE</scope>
    <source>
        <strain evidence="1">Berkeley</strain>
    </source>
</reference>
<accession>A0ACC2S3T3</accession>
<proteinExistence type="predicted"/>
<dbReference type="EMBL" id="QTSX02005870">
    <property type="protein sequence ID" value="KAJ9056811.1"/>
    <property type="molecule type" value="Genomic_DNA"/>
</dbReference>
<protein>
    <submittedName>
        <fullName evidence="1">Uncharacterized protein</fullName>
    </submittedName>
</protein>
<evidence type="ECO:0000313" key="2">
    <source>
        <dbReference type="Proteomes" id="UP001165960"/>
    </source>
</evidence>
<comment type="caution">
    <text evidence="1">The sequence shown here is derived from an EMBL/GenBank/DDBJ whole genome shotgun (WGS) entry which is preliminary data.</text>
</comment>
<organism evidence="1 2">
    <name type="scientific">Entomophthora muscae</name>
    <dbReference type="NCBI Taxonomy" id="34485"/>
    <lineage>
        <taxon>Eukaryota</taxon>
        <taxon>Fungi</taxon>
        <taxon>Fungi incertae sedis</taxon>
        <taxon>Zoopagomycota</taxon>
        <taxon>Entomophthoromycotina</taxon>
        <taxon>Entomophthoromycetes</taxon>
        <taxon>Entomophthorales</taxon>
        <taxon>Entomophthoraceae</taxon>
        <taxon>Entomophthora</taxon>
    </lineage>
</organism>
<keyword evidence="2" id="KW-1185">Reference proteome</keyword>
<dbReference type="Proteomes" id="UP001165960">
    <property type="component" value="Unassembled WGS sequence"/>
</dbReference>
<name>A0ACC2S3T3_9FUNG</name>
<gene>
    <name evidence="1" type="ORF">DSO57_1029169</name>
</gene>
<evidence type="ECO:0000313" key="1">
    <source>
        <dbReference type="EMBL" id="KAJ9056811.1"/>
    </source>
</evidence>
<sequence>MKPLSAILVPISRRQPWTITRLSKLGSRTLASITVDSGGQARKPSPSHIVFDKGAKVWHRDRSVLGAQVELSKSTDYLKDEVAQRVTERFQVIKRRFPTIVDLGSGAGHVAKFLEEGSTEKLIMCDESKLLLNRDEDVKYPVHTERVVYENEVLPFEENSIPAVISSMALHWTNDLPGILIQINRALKPDGLFLAALLGGDTLFELRTSIQLAEQERGGGLSPRVSPFAESRDATNLLTRAGFALTTVDVEDIVVEYPSMFHLIEDLEAMGDSNGILVRNPFIKRDTLIAAASIYEAAHGNEDGTIPATFQFLEPKKLLALSTPVILFQLPGMIIHMIGWKPDESQPQPKARGSATKSLKDVI</sequence>